<protein>
    <submittedName>
        <fullName evidence="1">Uncharacterized protein</fullName>
    </submittedName>
</protein>
<name>A0A1Y1VD58_9FUNG</name>
<dbReference type="OrthoDB" id="10555771at2759"/>
<accession>A0A1Y1VD58</accession>
<gene>
    <name evidence="1" type="ORF">BCR36DRAFT_368934</name>
</gene>
<keyword evidence="2" id="KW-1185">Reference proteome</keyword>
<proteinExistence type="predicted"/>
<dbReference type="Proteomes" id="UP000193719">
    <property type="component" value="Unassembled WGS sequence"/>
</dbReference>
<reference evidence="1 2" key="2">
    <citation type="submission" date="2016-08" db="EMBL/GenBank/DDBJ databases">
        <title>Pervasive Adenine N6-methylation of Active Genes in Fungi.</title>
        <authorList>
            <consortium name="DOE Joint Genome Institute"/>
            <person name="Mondo S.J."/>
            <person name="Dannebaum R.O."/>
            <person name="Kuo R.C."/>
            <person name="Labutti K."/>
            <person name="Haridas S."/>
            <person name="Kuo A."/>
            <person name="Salamov A."/>
            <person name="Ahrendt S.R."/>
            <person name="Lipzen A."/>
            <person name="Sullivan W."/>
            <person name="Andreopoulos W.B."/>
            <person name="Clum A."/>
            <person name="Lindquist E."/>
            <person name="Daum C."/>
            <person name="Ramamoorthy G.K."/>
            <person name="Gryganskyi A."/>
            <person name="Culley D."/>
            <person name="Magnuson J.K."/>
            <person name="James T.Y."/>
            <person name="O'Malley M.A."/>
            <person name="Stajich J.E."/>
            <person name="Spatafora J.W."/>
            <person name="Visel A."/>
            <person name="Grigoriev I.V."/>
        </authorList>
    </citation>
    <scope>NUCLEOTIDE SEQUENCE [LARGE SCALE GENOMIC DNA]</scope>
    <source>
        <strain evidence="2">finn</strain>
    </source>
</reference>
<evidence type="ECO:0000313" key="2">
    <source>
        <dbReference type="Proteomes" id="UP000193719"/>
    </source>
</evidence>
<comment type="caution">
    <text evidence="1">The sequence shown here is derived from an EMBL/GenBank/DDBJ whole genome shotgun (WGS) entry which is preliminary data.</text>
</comment>
<reference evidence="1 2" key="1">
    <citation type="submission" date="2016-08" db="EMBL/GenBank/DDBJ databases">
        <title>Genomes of anaerobic fungi encode conserved fungal cellulosomes for biomass hydrolysis.</title>
        <authorList>
            <consortium name="DOE Joint Genome Institute"/>
            <person name="Haitjema C.H."/>
            <person name="Gilmore S.P."/>
            <person name="Henske J.K."/>
            <person name="Solomon K.V."/>
            <person name="De Groot R."/>
            <person name="Kuo A."/>
            <person name="Mondo S.J."/>
            <person name="Salamov A.A."/>
            <person name="Labutti K."/>
            <person name="Zhao Z."/>
            <person name="Chiniquy J."/>
            <person name="Barry K."/>
            <person name="Brewer H.M."/>
            <person name="Purvine S.O."/>
            <person name="Wright A.T."/>
            <person name="Boxma B."/>
            <person name="Van Alen T."/>
            <person name="Hackstein J.H."/>
            <person name="Baker S.E."/>
            <person name="Grigoriev I.V."/>
            <person name="O'Malley M.A."/>
        </authorList>
    </citation>
    <scope>NUCLEOTIDE SEQUENCE [LARGE SCALE GENOMIC DNA]</scope>
    <source>
        <strain evidence="2">finn</strain>
    </source>
</reference>
<evidence type="ECO:0000313" key="1">
    <source>
        <dbReference type="EMBL" id="ORX53272.1"/>
    </source>
</evidence>
<dbReference type="AlphaFoldDB" id="A0A1Y1VD58"/>
<organism evidence="1 2">
    <name type="scientific">Piromyces finnis</name>
    <dbReference type="NCBI Taxonomy" id="1754191"/>
    <lineage>
        <taxon>Eukaryota</taxon>
        <taxon>Fungi</taxon>
        <taxon>Fungi incertae sedis</taxon>
        <taxon>Chytridiomycota</taxon>
        <taxon>Chytridiomycota incertae sedis</taxon>
        <taxon>Neocallimastigomycetes</taxon>
        <taxon>Neocallimastigales</taxon>
        <taxon>Neocallimastigaceae</taxon>
        <taxon>Piromyces</taxon>
    </lineage>
</organism>
<dbReference type="EMBL" id="MCFH01000013">
    <property type="protein sequence ID" value="ORX53272.1"/>
    <property type="molecule type" value="Genomic_DNA"/>
</dbReference>
<sequence>MTKDEIDKFKNAHFIKLLNWTSNSKIIDINKFLGLVYAYNKTVVNDNEKFLSYEYKDYYKVTIKVMILEPQEINKRREIYINDMIALYKNNYGNEENENDFIKFKKIIECLSLSPLLVSRNYGKIEDLIKVNYDILEDKEKLLLSDNAAIGYASFNRFLMNKYYEEGSDKKFYAKYARLTIKELVKIKIKFLKDYNKEGVFSSYKNIYKSTYLIYNVNNVNRNYLFTKDLLGIKKHLSTQEYKDYEKDIEFLLNLHNSNEIP</sequence>